<keyword evidence="2 4" id="KW-0521">NADP</keyword>
<feature type="domain" description="Ketopantoate reductase C-terminal" evidence="6">
    <location>
        <begin position="197"/>
        <end position="323"/>
    </location>
</feature>
<dbReference type="SUPFAM" id="SSF51735">
    <property type="entry name" value="NAD(P)-binding Rossmann-fold domains"/>
    <property type="match status" value="1"/>
</dbReference>
<dbReference type="InterPro" id="IPR013752">
    <property type="entry name" value="KPA_reductase"/>
</dbReference>
<keyword evidence="3 4" id="KW-0560">Oxidoreductase</keyword>
<dbReference type="PANTHER" id="PTHR21708:SF26">
    <property type="entry name" value="2-DEHYDROPANTOATE 2-REDUCTASE"/>
    <property type="match status" value="1"/>
</dbReference>
<dbReference type="FunFam" id="1.10.1040.10:FF:000017">
    <property type="entry name" value="2-dehydropantoate 2-reductase"/>
    <property type="match status" value="1"/>
</dbReference>
<dbReference type="GO" id="GO:0008677">
    <property type="term" value="F:2-dehydropantoate 2-reductase activity"/>
    <property type="evidence" value="ECO:0007669"/>
    <property type="project" value="UniProtKB-EC"/>
</dbReference>
<proteinExistence type="inferred from homology"/>
<evidence type="ECO:0000256" key="1">
    <source>
        <dbReference type="ARBA" id="ARBA00007870"/>
    </source>
</evidence>
<dbReference type="Pfam" id="PF08546">
    <property type="entry name" value="ApbA_C"/>
    <property type="match status" value="1"/>
</dbReference>
<evidence type="ECO:0000259" key="6">
    <source>
        <dbReference type="Pfam" id="PF08546"/>
    </source>
</evidence>
<gene>
    <name evidence="7" type="ORF">TWF694_002843</name>
</gene>
<evidence type="ECO:0000313" key="7">
    <source>
        <dbReference type="EMBL" id="KAK6531667.1"/>
    </source>
</evidence>
<dbReference type="Gene3D" id="1.10.1040.10">
    <property type="entry name" value="N-(1-d-carboxylethyl)-l-norvaline Dehydrogenase, domain 2"/>
    <property type="match status" value="1"/>
</dbReference>
<dbReference type="SUPFAM" id="SSF48179">
    <property type="entry name" value="6-phosphogluconate dehydrogenase C-terminal domain-like"/>
    <property type="match status" value="1"/>
</dbReference>
<dbReference type="Proteomes" id="UP001365542">
    <property type="component" value="Unassembled WGS sequence"/>
</dbReference>
<dbReference type="Pfam" id="PF02558">
    <property type="entry name" value="ApbA"/>
    <property type="match status" value="1"/>
</dbReference>
<organism evidence="7 8">
    <name type="scientific">Orbilia ellipsospora</name>
    <dbReference type="NCBI Taxonomy" id="2528407"/>
    <lineage>
        <taxon>Eukaryota</taxon>
        <taxon>Fungi</taxon>
        <taxon>Dikarya</taxon>
        <taxon>Ascomycota</taxon>
        <taxon>Pezizomycotina</taxon>
        <taxon>Orbiliomycetes</taxon>
        <taxon>Orbiliales</taxon>
        <taxon>Orbiliaceae</taxon>
        <taxon>Orbilia</taxon>
    </lineage>
</organism>
<comment type="similarity">
    <text evidence="1 4">Belongs to the ketopantoate reductase family.</text>
</comment>
<comment type="caution">
    <text evidence="7">The sequence shown here is derived from an EMBL/GenBank/DDBJ whole genome shotgun (WGS) entry which is preliminary data.</text>
</comment>
<protein>
    <recommendedName>
        <fullName evidence="4">2-dehydropantoate 2-reductase</fullName>
        <ecNumber evidence="4">1.1.1.169</ecNumber>
    </recommendedName>
    <alternativeName>
        <fullName evidence="4">Ketopantoate reductase</fullName>
    </alternativeName>
</protein>
<dbReference type="InterPro" id="IPR003710">
    <property type="entry name" value="ApbA"/>
</dbReference>
<dbReference type="InterPro" id="IPR013332">
    <property type="entry name" value="KPR_N"/>
</dbReference>
<name>A0AAV9WZW2_9PEZI</name>
<evidence type="ECO:0000256" key="3">
    <source>
        <dbReference type="ARBA" id="ARBA00023002"/>
    </source>
</evidence>
<keyword evidence="8" id="KW-1185">Reference proteome</keyword>
<evidence type="ECO:0000256" key="2">
    <source>
        <dbReference type="ARBA" id="ARBA00022857"/>
    </source>
</evidence>
<dbReference type="InterPro" id="IPR008927">
    <property type="entry name" value="6-PGluconate_DH-like_C_sf"/>
</dbReference>
<dbReference type="PANTHER" id="PTHR21708">
    <property type="entry name" value="PROBABLE 2-DEHYDROPANTOATE 2-REDUCTASE"/>
    <property type="match status" value="1"/>
</dbReference>
<accession>A0AAV9WZW2</accession>
<dbReference type="FunFam" id="3.40.50.720:FF:000609">
    <property type="entry name" value="2-dehydropantoate 2-reductase"/>
    <property type="match status" value="1"/>
</dbReference>
<comment type="function">
    <text evidence="4">Catalyzes the NADPH-dependent reduction of ketopantoate into pantoic acid.</text>
</comment>
<dbReference type="InterPro" id="IPR013328">
    <property type="entry name" value="6PGD_dom2"/>
</dbReference>
<feature type="domain" description="Ketopantoate reductase N-terminal" evidence="5">
    <location>
        <begin position="4"/>
        <end position="156"/>
    </location>
</feature>
<comment type="catalytic activity">
    <reaction evidence="4">
        <text>(R)-pantoate + NADP(+) = 2-dehydropantoate + NADPH + H(+)</text>
        <dbReference type="Rhea" id="RHEA:16233"/>
        <dbReference type="ChEBI" id="CHEBI:11561"/>
        <dbReference type="ChEBI" id="CHEBI:15378"/>
        <dbReference type="ChEBI" id="CHEBI:15980"/>
        <dbReference type="ChEBI" id="CHEBI:57783"/>
        <dbReference type="ChEBI" id="CHEBI:58349"/>
        <dbReference type="EC" id="1.1.1.169"/>
    </reaction>
</comment>
<evidence type="ECO:0000256" key="4">
    <source>
        <dbReference type="RuleBase" id="RU362068"/>
    </source>
</evidence>
<evidence type="ECO:0000313" key="8">
    <source>
        <dbReference type="Proteomes" id="UP001365542"/>
    </source>
</evidence>
<dbReference type="EC" id="1.1.1.169" evidence="4"/>
<dbReference type="AlphaFoldDB" id="A0AAV9WZW2"/>
<dbReference type="InterPro" id="IPR036291">
    <property type="entry name" value="NAD(P)-bd_dom_sf"/>
</dbReference>
<dbReference type="GO" id="GO:0005737">
    <property type="term" value="C:cytoplasm"/>
    <property type="evidence" value="ECO:0007669"/>
    <property type="project" value="TreeGrafter"/>
</dbReference>
<dbReference type="EMBL" id="JAVHJO010000012">
    <property type="protein sequence ID" value="KAK6531667.1"/>
    <property type="molecule type" value="Genomic_DNA"/>
</dbReference>
<dbReference type="GO" id="GO:0015940">
    <property type="term" value="P:pantothenate biosynthetic process"/>
    <property type="evidence" value="ECO:0007669"/>
    <property type="project" value="InterPro"/>
</dbReference>
<dbReference type="Gene3D" id="3.40.50.720">
    <property type="entry name" value="NAD(P)-binding Rossmann-like Domain"/>
    <property type="match status" value="1"/>
</dbReference>
<reference evidence="7 8" key="1">
    <citation type="submission" date="2019-10" db="EMBL/GenBank/DDBJ databases">
        <authorList>
            <person name="Palmer J.M."/>
        </authorList>
    </citation>
    <scope>NUCLEOTIDE SEQUENCE [LARGE SCALE GENOMIC DNA]</scope>
    <source>
        <strain evidence="7 8">TWF694</strain>
    </source>
</reference>
<dbReference type="InterPro" id="IPR051402">
    <property type="entry name" value="KPR-Related"/>
</dbReference>
<sequence>MPEVLIFGAGAVGAFYGSLIAKTSTPVSVVCRSNFSAVRDKGFAVTSPQYGSYTWKPTRVFSSAEDAKTANVHWSYIVVTTKALPDVSDDSALLEGLVSDGTAIVLIQNGLGIEDPYIRRFPQATVLSAVTIVSASQPSHGKIAHNRWTRINTGPYLTDTSPASEASHTATSKANEFTDLLVSGGVKDASAYTHQKLQQVRWHKIAINASMNPSSVLANGATNAAMALDTEMSIHLKAVMEEVLTTAPKILGAPFPAEFATSEHIIRSTSKNDSGSRPSMWGDWESGRPMELEVILGNPIRIAKEKGYDMPRMQSLYALLKMAQFNRDKQKGSKL</sequence>
<dbReference type="NCBIfam" id="TIGR00745">
    <property type="entry name" value="apbA_panE"/>
    <property type="match status" value="1"/>
</dbReference>
<evidence type="ECO:0000259" key="5">
    <source>
        <dbReference type="Pfam" id="PF02558"/>
    </source>
</evidence>